<keyword evidence="2" id="KW-1185">Reference proteome</keyword>
<dbReference type="InterPro" id="IPR026337">
    <property type="entry name" value="AKG_HExxH"/>
</dbReference>
<dbReference type="EMBL" id="JBHMCY010000006">
    <property type="protein sequence ID" value="MFB9462026.1"/>
    <property type="molecule type" value="Genomic_DNA"/>
</dbReference>
<reference evidence="1 2" key="1">
    <citation type="submission" date="2024-09" db="EMBL/GenBank/DDBJ databases">
        <authorList>
            <person name="Sun Q."/>
            <person name="Mori K."/>
        </authorList>
    </citation>
    <scope>NUCLEOTIDE SEQUENCE [LARGE SCALE GENOMIC DNA]</scope>
    <source>
        <strain evidence="1 2">JCM 6917</strain>
    </source>
</reference>
<gene>
    <name evidence="1" type="ORF">ACFF45_04615</name>
</gene>
<protein>
    <submittedName>
        <fullName evidence="1">HEXXH motif-containing putative peptide modification protein</fullName>
    </submittedName>
</protein>
<sequence length="288" mass="31288">MHFLNIGHVYETTARLVHALTGEYPDGADSVPAAFRGAISQLRPMPAEAERFTISYEDGAWAEHCRQEGVFAHIVGPATPSDGPTREDWDSKVNQAIQHIHGLNSDLGSLVDLLVTDVVVVNSGQDGGGSANKLPGLVVMSPGGHWDVPEYAECLVHEGLHTGLFVLDMVEPMFNLSARELEKDEYRALSAVKIGQKRPLHAAFHAAVVAVPLMYMQPVRGTGDLVEKYGASLRDACADMRTQREHFTPYGQMLLDGMCAWAETLDFTQVARAISSPEYAGHKPTVAA</sequence>
<organism evidence="1 2">
    <name type="scientific">Streptomyces cinereospinus</name>
    <dbReference type="NCBI Taxonomy" id="285561"/>
    <lineage>
        <taxon>Bacteria</taxon>
        <taxon>Bacillati</taxon>
        <taxon>Actinomycetota</taxon>
        <taxon>Actinomycetes</taxon>
        <taxon>Kitasatosporales</taxon>
        <taxon>Streptomycetaceae</taxon>
        <taxon>Streptomyces</taxon>
    </lineage>
</organism>
<dbReference type="RefSeq" id="WP_381342201.1">
    <property type="nucleotide sequence ID" value="NZ_JBHMCY010000006.1"/>
</dbReference>
<proteinExistence type="predicted"/>
<dbReference type="NCBIfam" id="TIGR04267">
    <property type="entry name" value="mod_HExxH"/>
    <property type="match status" value="1"/>
</dbReference>
<accession>A0ABV5MVH2</accession>
<comment type="caution">
    <text evidence="1">The sequence shown here is derived from an EMBL/GenBank/DDBJ whole genome shotgun (WGS) entry which is preliminary data.</text>
</comment>
<evidence type="ECO:0000313" key="2">
    <source>
        <dbReference type="Proteomes" id="UP001589709"/>
    </source>
</evidence>
<name>A0ABV5MVH2_9ACTN</name>
<dbReference type="Proteomes" id="UP001589709">
    <property type="component" value="Unassembled WGS sequence"/>
</dbReference>
<evidence type="ECO:0000313" key="1">
    <source>
        <dbReference type="EMBL" id="MFB9462026.1"/>
    </source>
</evidence>